<dbReference type="AlphaFoldDB" id="A0A974GZF0"/>
<reference evidence="2" key="1">
    <citation type="submission" date="2016-05" db="EMBL/GenBank/DDBJ databases">
        <title>WGS assembly of Xenopus laevis.</title>
        <authorList>
            <person name="Session A."/>
            <person name="Uno Y."/>
            <person name="Kwon T."/>
            <person name="Chapman J."/>
            <person name="Toyoda A."/>
            <person name="Takahashi S."/>
            <person name="Fukui A."/>
            <person name="Hikosaka A."/>
            <person name="Putnam N."/>
            <person name="Stites J."/>
            <person name="Van Heeringen S."/>
            <person name="Quigley I."/>
            <person name="Heinz S."/>
            <person name="Hellsten U."/>
            <person name="Lyons J."/>
            <person name="Suzuki A."/>
            <person name="Kondo M."/>
            <person name="Ogino H."/>
            <person name="Ochi H."/>
            <person name="Bogdanovic O."/>
            <person name="Lister R."/>
            <person name="Georgiou G."/>
            <person name="Paranjpe S."/>
            <person name="Van Kruijsbergen I."/>
            <person name="Mozaffari S."/>
            <person name="Shu S."/>
            <person name="Schmutz J."/>
            <person name="Jenkins J."/>
            <person name="Grimwood J."/>
            <person name="Carlson J."/>
            <person name="Mitros T."/>
            <person name="Simakov O."/>
            <person name="Heald R."/>
            <person name="Miller K."/>
            <person name="Haudenschild C."/>
            <person name="Kuroki Y."/>
            <person name="Tanaka T."/>
            <person name="Michiue T."/>
            <person name="Watanabe M."/>
            <person name="Kinoshita T."/>
            <person name="Ohta Y."/>
            <person name="Mawaribuchi S."/>
            <person name="Suzuki Y."/>
            <person name="Haramoto Y."/>
            <person name="Yamamoto T."/>
            <person name="Takagi C."/>
            <person name="Kitzman J."/>
            <person name="Shendure J."/>
            <person name="Nakayama T."/>
            <person name="Izutsu Y."/>
            <person name="Robert J."/>
            <person name="Dichmann D."/>
            <person name="Flajnik M."/>
            <person name="Houston D."/>
            <person name="Marcotte E."/>
            <person name="Wallingford J."/>
            <person name="Ito Y."/>
            <person name="Asashima M."/>
            <person name="Ueno N."/>
            <person name="Matsuda Y."/>
            <person name="Jan Veenstra G."/>
            <person name="Fujiyama A."/>
            <person name="Harland R."/>
            <person name="Taira M."/>
            <person name="Rokhsar D.S."/>
        </authorList>
    </citation>
    <scope>NUCLEOTIDE SEQUENCE</scope>
    <source>
        <strain evidence="2">J</strain>
        <tissue evidence="2">Blood</tissue>
    </source>
</reference>
<dbReference type="InterPro" id="IPR042566">
    <property type="entry name" value="L1_C"/>
</dbReference>
<evidence type="ECO:0008006" key="3">
    <source>
        <dbReference type="Google" id="ProtNLM"/>
    </source>
</evidence>
<evidence type="ECO:0000256" key="1">
    <source>
        <dbReference type="SAM" id="Coils"/>
    </source>
</evidence>
<proteinExistence type="predicted"/>
<evidence type="ECO:0000313" key="2">
    <source>
        <dbReference type="EMBL" id="OCT56480.1"/>
    </source>
</evidence>
<protein>
    <recommendedName>
        <fullName evidence="3">L1 transposable element RRM domain-containing protein</fullName>
    </recommendedName>
</protein>
<keyword evidence="1" id="KW-0175">Coiled coil</keyword>
<gene>
    <name evidence="2" type="ORF">XELAEV_18000037mg</name>
</gene>
<organism evidence="2">
    <name type="scientific">Xenopus laevis</name>
    <name type="common">African clawed frog</name>
    <dbReference type="NCBI Taxonomy" id="8355"/>
    <lineage>
        <taxon>Eukaryota</taxon>
        <taxon>Metazoa</taxon>
        <taxon>Chordata</taxon>
        <taxon>Craniata</taxon>
        <taxon>Vertebrata</taxon>
        <taxon>Euteleostomi</taxon>
        <taxon>Amphibia</taxon>
        <taxon>Batrachia</taxon>
        <taxon>Anura</taxon>
        <taxon>Pipoidea</taxon>
        <taxon>Pipidae</taxon>
        <taxon>Xenopodinae</taxon>
        <taxon>Xenopus</taxon>
        <taxon>Xenopus</taxon>
    </lineage>
</organism>
<dbReference type="Proteomes" id="UP000694892">
    <property type="component" value="Unassembled WGS sequence"/>
</dbReference>
<accession>A0A974GZF0</accession>
<sequence length="243" mass="27911">MKGMLSSISKIVILEVETGCAVNWSETEDSIDQAALHSHSTKIHSTDASLIEQFKIMLRTELDISTKKITASLSKEIKEISKRTDTLEHRLDDTTTVLEGHETDIDSLRYQLQELQDNMEDIKFLEAFRSLIKNLESDITEFFSLLVPHLPTSKLEMDRVHRALGRPPQEAPVTIAKRRSFKPITAVLQQNNIKYRWAFPFRLHFLHQGKQYSTADLDEATALIQQLHLKQRSTASESPRERD</sequence>
<feature type="coiled-coil region" evidence="1">
    <location>
        <begin position="98"/>
        <end position="125"/>
    </location>
</feature>
<dbReference type="Gene3D" id="3.30.250.20">
    <property type="entry name" value="L1 transposable element, C-terminal domain"/>
    <property type="match status" value="1"/>
</dbReference>
<dbReference type="EMBL" id="KV467273">
    <property type="protein sequence ID" value="OCT56480.1"/>
    <property type="molecule type" value="Genomic_DNA"/>
</dbReference>
<name>A0A974GZF0_XENLA</name>